<dbReference type="AlphaFoldDB" id="A0A4V2EKZ0"/>
<evidence type="ECO:0000259" key="3">
    <source>
        <dbReference type="SMART" id="SM00563"/>
    </source>
</evidence>
<organism evidence="4 5">
    <name type="scientific">Amycolatopsis suaedae</name>
    <dbReference type="NCBI Taxonomy" id="2510978"/>
    <lineage>
        <taxon>Bacteria</taxon>
        <taxon>Bacillati</taxon>
        <taxon>Actinomycetota</taxon>
        <taxon>Actinomycetes</taxon>
        <taxon>Pseudonocardiales</taxon>
        <taxon>Pseudonocardiaceae</taxon>
        <taxon>Amycolatopsis</taxon>
    </lineage>
</organism>
<dbReference type="Proteomes" id="UP000292003">
    <property type="component" value="Unassembled WGS sequence"/>
</dbReference>
<evidence type="ECO:0000313" key="5">
    <source>
        <dbReference type="Proteomes" id="UP000292003"/>
    </source>
</evidence>
<accession>A0A4V2EKZ0</accession>
<keyword evidence="5" id="KW-1185">Reference proteome</keyword>
<dbReference type="SMART" id="SM00563">
    <property type="entry name" value="PlsC"/>
    <property type="match status" value="1"/>
</dbReference>
<dbReference type="OrthoDB" id="3554363at2"/>
<dbReference type="GO" id="GO:0005886">
    <property type="term" value="C:plasma membrane"/>
    <property type="evidence" value="ECO:0007669"/>
    <property type="project" value="TreeGrafter"/>
</dbReference>
<dbReference type="CDD" id="cd07989">
    <property type="entry name" value="LPLAT_AGPAT-like"/>
    <property type="match status" value="1"/>
</dbReference>
<dbReference type="Pfam" id="PF01553">
    <property type="entry name" value="Acyltransferase"/>
    <property type="match status" value="1"/>
</dbReference>
<comment type="caution">
    <text evidence="4">The sequence shown here is derived from an EMBL/GenBank/DDBJ whole genome shotgun (WGS) entry which is preliminary data.</text>
</comment>
<feature type="domain" description="Phospholipid/glycerol acyltransferase" evidence="3">
    <location>
        <begin position="22"/>
        <end position="140"/>
    </location>
</feature>
<dbReference type="SUPFAM" id="SSF69593">
    <property type="entry name" value="Glycerol-3-phosphate (1)-acyltransferase"/>
    <property type="match status" value="1"/>
</dbReference>
<dbReference type="EMBL" id="SFCC01000022">
    <property type="protein sequence ID" value="RZQ59735.1"/>
    <property type="molecule type" value="Genomic_DNA"/>
</dbReference>
<gene>
    <name evidence="4" type="ORF">EWH70_33230</name>
</gene>
<sequence length="212" mass="22373">MLVHGGRMRFRGLRHVPRTGGVIIASNHLSFADPATLTFFCLAAGRVPRYLARDDLWRMPVIGRVMTSGGHIPVHRGRSSVVDAFRDAVGAVEAGECVVVFPESTFSDDPDGWPARGKPGVARMALATGAPVVPVANWGTHHLLPRGSYLPRFLRRPAVDIVAGPPVALDDLTPPGGGRVGAAALAEATGRIMGSLTGLLADIRGEVPPVTR</sequence>
<dbReference type="PANTHER" id="PTHR10434">
    <property type="entry name" value="1-ACYL-SN-GLYCEROL-3-PHOSPHATE ACYLTRANSFERASE"/>
    <property type="match status" value="1"/>
</dbReference>
<evidence type="ECO:0000256" key="2">
    <source>
        <dbReference type="ARBA" id="ARBA00023315"/>
    </source>
</evidence>
<name>A0A4V2EKZ0_9PSEU</name>
<dbReference type="GO" id="GO:0003841">
    <property type="term" value="F:1-acylglycerol-3-phosphate O-acyltransferase activity"/>
    <property type="evidence" value="ECO:0007669"/>
    <property type="project" value="TreeGrafter"/>
</dbReference>
<evidence type="ECO:0000313" key="4">
    <source>
        <dbReference type="EMBL" id="RZQ59735.1"/>
    </source>
</evidence>
<evidence type="ECO:0000256" key="1">
    <source>
        <dbReference type="ARBA" id="ARBA00022679"/>
    </source>
</evidence>
<proteinExistence type="predicted"/>
<protein>
    <submittedName>
        <fullName evidence="4">1-acyl-sn-glycerol-3-phosphate acyltransferase</fullName>
    </submittedName>
</protein>
<dbReference type="GO" id="GO:0006654">
    <property type="term" value="P:phosphatidic acid biosynthetic process"/>
    <property type="evidence" value="ECO:0007669"/>
    <property type="project" value="TreeGrafter"/>
</dbReference>
<dbReference type="InterPro" id="IPR002123">
    <property type="entry name" value="Plipid/glycerol_acylTrfase"/>
</dbReference>
<reference evidence="4 5" key="1">
    <citation type="submission" date="2019-02" db="EMBL/GenBank/DDBJ databases">
        <title>Draft genome sequence of Amycolatopsis sp. 8-3EHSu isolated from roots of Suaeda maritima.</title>
        <authorList>
            <person name="Duangmal K."/>
            <person name="Chantavorakit T."/>
        </authorList>
    </citation>
    <scope>NUCLEOTIDE SEQUENCE [LARGE SCALE GENOMIC DNA]</scope>
    <source>
        <strain evidence="4 5">8-3EHSu</strain>
    </source>
</reference>
<dbReference type="PANTHER" id="PTHR10434:SF55">
    <property type="entry name" value="POSSIBLE ACYLTRANSFERASE"/>
    <property type="match status" value="1"/>
</dbReference>
<keyword evidence="2 4" id="KW-0012">Acyltransferase</keyword>
<keyword evidence="1 4" id="KW-0808">Transferase</keyword>